<evidence type="ECO:0000313" key="2">
    <source>
        <dbReference type="EMBL" id="BBM60272.1"/>
    </source>
</evidence>
<keyword evidence="1" id="KW-1133">Transmembrane helix</keyword>
<protein>
    <submittedName>
        <fullName evidence="2">Uncharacterized protein</fullName>
    </submittedName>
</protein>
<feature type="transmembrane region" description="Helical" evidence="1">
    <location>
        <begin position="77"/>
        <end position="99"/>
    </location>
</feature>
<accession>A0A510L8E3</accession>
<keyword evidence="1" id="KW-0472">Membrane</keyword>
<dbReference type="RefSeq" id="WP_147006138.1">
    <property type="nucleotide sequence ID" value="NZ_AP019846.1"/>
</dbReference>
<sequence>MKNTKLIQDFKYKSKQILFGLLGAILFSFIGIIIYYIAFYFNKNFISLIFSISIPITSYIGYMFFSHKFNGFEGFGADDFSFFDAFSLFIVTFLIVYLVNTFDVTNMLYKEYHNEFGYFELFAKCFPRLVDLEWISARIVISEIFVMLFTLSNYFRDAIFFIRTQF</sequence>
<gene>
    <name evidence="2" type="ORF">JMUB5056_1874</name>
</gene>
<keyword evidence="1" id="KW-0812">Transmembrane</keyword>
<organism evidence="2 3">
    <name type="scientific">Leptotrichia hongkongensis</name>
    <dbReference type="NCBI Taxonomy" id="554406"/>
    <lineage>
        <taxon>Bacteria</taxon>
        <taxon>Fusobacteriati</taxon>
        <taxon>Fusobacteriota</taxon>
        <taxon>Fusobacteriia</taxon>
        <taxon>Fusobacteriales</taxon>
        <taxon>Leptotrichiaceae</taxon>
        <taxon>Leptotrichia</taxon>
    </lineage>
</organism>
<evidence type="ECO:0000313" key="3">
    <source>
        <dbReference type="Proteomes" id="UP000321561"/>
    </source>
</evidence>
<feature type="transmembrane region" description="Helical" evidence="1">
    <location>
        <begin position="21"/>
        <end position="39"/>
    </location>
</feature>
<feature type="transmembrane region" description="Helical" evidence="1">
    <location>
        <begin position="45"/>
        <end position="65"/>
    </location>
</feature>
<proteinExistence type="predicted"/>
<dbReference type="EMBL" id="AP019846">
    <property type="protein sequence ID" value="BBM60272.1"/>
    <property type="molecule type" value="Genomic_DNA"/>
</dbReference>
<dbReference type="OrthoDB" id="82422at2"/>
<dbReference type="KEGG" id="lhg:JMUB5056_1874"/>
<dbReference type="Proteomes" id="UP000321561">
    <property type="component" value="Chromosome"/>
</dbReference>
<feature type="transmembrane region" description="Helical" evidence="1">
    <location>
        <begin position="135"/>
        <end position="155"/>
    </location>
</feature>
<reference evidence="2 3" key="1">
    <citation type="submission" date="2019-07" db="EMBL/GenBank/DDBJ databases">
        <title>Complete Genome Sequence of Leptotrichia hongkongensis Strain JMUB5056.</title>
        <authorList>
            <person name="Watanabe S."/>
            <person name="Cui L."/>
        </authorList>
    </citation>
    <scope>NUCLEOTIDE SEQUENCE [LARGE SCALE GENOMIC DNA]</scope>
    <source>
        <strain evidence="2 3">JMUB5056</strain>
    </source>
</reference>
<evidence type="ECO:0000256" key="1">
    <source>
        <dbReference type="SAM" id="Phobius"/>
    </source>
</evidence>
<dbReference type="AlphaFoldDB" id="A0A510L8E3"/>
<name>A0A510L8E3_9FUSO</name>